<evidence type="ECO:0000313" key="4">
    <source>
        <dbReference type="EMBL" id="KLD98884.1"/>
    </source>
</evidence>
<feature type="chain" id="PRO_5002578595" evidence="2">
    <location>
        <begin position="18"/>
        <end position="123"/>
    </location>
</feature>
<dbReference type="PANTHER" id="PTHR21180">
    <property type="entry name" value="ENDONUCLEASE/EXONUCLEASE/PHOSPHATASE FAMILY DOMAIN-CONTAINING PROTEIN 1"/>
    <property type="match status" value="1"/>
</dbReference>
<feature type="domain" description="Helix-hairpin-helix DNA-binding motif class 1" evidence="3">
    <location>
        <begin position="27"/>
        <end position="46"/>
    </location>
</feature>
<sequence length="123" mass="13931">MKKIVALFALCGTLVFGVINLQTASKEELMSIKGIGEKKAEQIMEYRKTNTIKSADDLKNIKGFGDNIVTNIKENNMDTVKEQAKNEVNDKVDERKKDTQKKLDEKSEQLSNKLNEKASSFFK</sequence>
<evidence type="ECO:0000259" key="3">
    <source>
        <dbReference type="SMART" id="SM00278"/>
    </source>
</evidence>
<feature type="region of interest" description="Disordered" evidence="1">
    <location>
        <begin position="79"/>
        <end position="123"/>
    </location>
</feature>
<dbReference type="Proteomes" id="UP000035514">
    <property type="component" value="Unassembled WGS sequence"/>
</dbReference>
<organism evidence="4 5">
    <name type="scientific">Aliarcobacter butzleri L348</name>
    <dbReference type="NCBI Taxonomy" id="1447256"/>
    <lineage>
        <taxon>Bacteria</taxon>
        <taxon>Pseudomonadati</taxon>
        <taxon>Campylobacterota</taxon>
        <taxon>Epsilonproteobacteria</taxon>
        <taxon>Campylobacterales</taxon>
        <taxon>Arcobacteraceae</taxon>
        <taxon>Aliarcobacter</taxon>
    </lineage>
</organism>
<dbReference type="InterPro" id="IPR003583">
    <property type="entry name" value="Hlx-hairpin-Hlx_DNA-bd_motif"/>
</dbReference>
<gene>
    <name evidence="4" type="ORF">AA20_07615</name>
</gene>
<dbReference type="InterPro" id="IPR051675">
    <property type="entry name" value="Endo/Exo/Phosphatase_dom_1"/>
</dbReference>
<dbReference type="GO" id="GO:0003677">
    <property type="term" value="F:DNA binding"/>
    <property type="evidence" value="ECO:0007669"/>
    <property type="project" value="InterPro"/>
</dbReference>
<dbReference type="SUPFAM" id="SSF47781">
    <property type="entry name" value="RuvA domain 2-like"/>
    <property type="match status" value="1"/>
</dbReference>
<name>A0A0G9JZ81_9BACT</name>
<dbReference type="Gene3D" id="1.10.150.320">
    <property type="entry name" value="Photosystem II 12 kDa extrinsic protein"/>
    <property type="match status" value="1"/>
</dbReference>
<protein>
    <submittedName>
        <fullName evidence="4">Competence protein ComEA</fullName>
    </submittedName>
</protein>
<dbReference type="EMBL" id="JAIQ01000109">
    <property type="protein sequence ID" value="KLD98884.1"/>
    <property type="molecule type" value="Genomic_DNA"/>
</dbReference>
<dbReference type="RefSeq" id="WP_046996858.1">
    <property type="nucleotide sequence ID" value="NZ_JAIQ01000109.1"/>
</dbReference>
<proteinExistence type="predicted"/>
<evidence type="ECO:0000313" key="5">
    <source>
        <dbReference type="Proteomes" id="UP000035514"/>
    </source>
</evidence>
<reference evidence="4 5" key="1">
    <citation type="submission" date="2014-01" db="EMBL/GenBank/DDBJ databases">
        <title>Development of a Comparative Genomic Fingerprinting Assay for High Resolution Genotyping of Arcobacter butzleri.</title>
        <authorList>
            <person name="Webb A.L."/>
            <person name="Inglis G.D."/>
            <person name="Kruczkiewicz P."/>
            <person name="Selinger L.B."/>
            <person name="Taboada E.N."/>
        </authorList>
    </citation>
    <scope>NUCLEOTIDE SEQUENCE [LARGE SCALE GENOMIC DNA]</scope>
    <source>
        <strain evidence="4 5">L348</strain>
    </source>
</reference>
<comment type="caution">
    <text evidence="4">The sequence shown here is derived from an EMBL/GenBank/DDBJ whole genome shotgun (WGS) entry which is preliminary data.</text>
</comment>
<feature type="signal peptide" evidence="2">
    <location>
        <begin position="1"/>
        <end position="17"/>
    </location>
</feature>
<accession>A0A0G9JZ81</accession>
<dbReference type="SMART" id="SM00278">
    <property type="entry name" value="HhH1"/>
    <property type="match status" value="2"/>
</dbReference>
<dbReference type="AlphaFoldDB" id="A0A0G9JZ81"/>
<keyword evidence="2" id="KW-0732">Signal</keyword>
<dbReference type="InterPro" id="IPR010994">
    <property type="entry name" value="RuvA_2-like"/>
</dbReference>
<feature type="domain" description="Helix-hairpin-helix DNA-binding motif class 1" evidence="3">
    <location>
        <begin position="56"/>
        <end position="75"/>
    </location>
</feature>
<dbReference type="GO" id="GO:0006281">
    <property type="term" value="P:DNA repair"/>
    <property type="evidence" value="ECO:0007669"/>
    <property type="project" value="InterPro"/>
</dbReference>
<dbReference type="PANTHER" id="PTHR21180:SF32">
    <property type="entry name" value="ENDONUCLEASE_EXONUCLEASE_PHOSPHATASE FAMILY DOMAIN-CONTAINING PROTEIN 1"/>
    <property type="match status" value="1"/>
</dbReference>
<dbReference type="PATRIC" id="fig|1447256.3.peg.1484"/>
<evidence type="ECO:0000256" key="1">
    <source>
        <dbReference type="SAM" id="MobiDB-lite"/>
    </source>
</evidence>
<feature type="compositionally biased region" description="Basic and acidic residues" evidence="1">
    <location>
        <begin position="79"/>
        <end position="108"/>
    </location>
</feature>
<dbReference type="Pfam" id="PF12836">
    <property type="entry name" value="HHH_3"/>
    <property type="match status" value="1"/>
</dbReference>
<evidence type="ECO:0000256" key="2">
    <source>
        <dbReference type="SAM" id="SignalP"/>
    </source>
</evidence>